<name>A0A2K9P3A4_9FIRM</name>
<feature type="transmembrane region" description="Helical" evidence="6">
    <location>
        <begin position="740"/>
        <end position="762"/>
    </location>
</feature>
<evidence type="ECO:0000256" key="5">
    <source>
        <dbReference type="ARBA" id="ARBA00023136"/>
    </source>
</evidence>
<feature type="transmembrane region" description="Helical" evidence="6">
    <location>
        <begin position="40"/>
        <end position="59"/>
    </location>
</feature>
<keyword evidence="2" id="KW-1003">Cell membrane</keyword>
<feature type="transmembrane region" description="Helical" evidence="6">
    <location>
        <begin position="657"/>
        <end position="677"/>
    </location>
</feature>
<feature type="transmembrane region" description="Helical" evidence="6">
    <location>
        <begin position="698"/>
        <end position="720"/>
    </location>
</feature>
<dbReference type="PANTHER" id="PTHR33406:SF13">
    <property type="entry name" value="MEMBRANE PROTEIN YDFJ"/>
    <property type="match status" value="1"/>
</dbReference>
<keyword evidence="9" id="KW-1185">Reference proteome</keyword>
<dbReference type="InterPro" id="IPR004869">
    <property type="entry name" value="MMPL_dom"/>
</dbReference>
<dbReference type="KEGG" id="mpec:B9O19_01553"/>
<dbReference type="SUPFAM" id="SSF82866">
    <property type="entry name" value="Multidrug efflux transporter AcrB transmembrane domain"/>
    <property type="match status" value="2"/>
</dbReference>
<dbReference type="AlphaFoldDB" id="A0A2K9P3A4"/>
<evidence type="ECO:0000256" key="4">
    <source>
        <dbReference type="ARBA" id="ARBA00022989"/>
    </source>
</evidence>
<proteinExistence type="predicted"/>
<protein>
    <submittedName>
        <fullName evidence="8">MMPL domain protein</fullName>
    </submittedName>
</protein>
<dbReference type="InterPro" id="IPR050545">
    <property type="entry name" value="Mycobact_MmpL"/>
</dbReference>
<sequence length="823" mass="91569">MQAAEYNIVKSRFEWSDTVKNSDENIMEKVALFIVDKRKAFYLLFAIAFVFCAICIPKVQVENDISAYLPESTETKQGLDLMDREFVTHDTFSLMISNIPYNQAEKMTDKIEEVGGVKEVEFDDSEDHYKNSSAIYTVTLDSGLDNEREIEIENEVKNKFAEYDCYTYSASIDNSSDSLAADMRQIIMYVAIIIVLMLLFTSKSFMDVAVFLIVFIVAAVLNMGTNYLLGTISFISNSVAIVLQLALAIDYAIILSHRFAEEKQTKNSHDAIVAALSKAIIEISSSSLTTVAGLAALMTMQLGIGKDLGLVLCKGIICSLITVFLLMPGLLYMFSNAIDKTVHKNYVPDISFWGKIVMKTRSFVPIIFALVIVSSIFLSSMCQYAFDQDSVSSPRLSDSKKAENKIKENFDVGGQLAVIVPKGSYDKEKKILQDVEEYDGISTALGLANVEVDDDYCLTDKVTPRQFADLMSLDIATSRVLFQAYGASVSQYTPIFQDVDSYTVSIMDILMFVHEQMDYGVIDLGEEKNSDINEVYDKVSDARDQLEGEEYSRLVFTYKGKNESEEVIALHDKVREEAKRYYDDPILVSNAISALDLKSSFSGDNQKINLFTIISVLLILLATFKSSSVPVLLVLTIQGSIWINFSFPYLMNEKLYFLGYLVVSSIQMGATIDYAIVFTNRYLELKPEIGKKAAAIEAINGAFPTILTSGLIMMIAGFLIGFISTNPVISALGKCLGRGTLISIILVMTLLPQIMVLFDKLVEKGAFTLKKKEKKERTGIVYVDGRVKGYINGYVNGTIHGMVKGDVKAIVENMSGPEDEQKQ</sequence>
<evidence type="ECO:0000256" key="2">
    <source>
        <dbReference type="ARBA" id="ARBA00022475"/>
    </source>
</evidence>
<feature type="transmembrane region" description="Helical" evidence="6">
    <location>
        <begin position="234"/>
        <end position="254"/>
    </location>
</feature>
<reference evidence="8 9" key="1">
    <citation type="submission" date="2017-04" db="EMBL/GenBank/DDBJ databases">
        <title>Monoglobus pectinilyticus 14 draft genome.</title>
        <authorList>
            <person name="Kim C."/>
            <person name="Rosendale D.I."/>
            <person name="Kelly W.J."/>
            <person name="Tannock G.W."/>
            <person name="Patchett M.L."/>
            <person name="Jordens J.Z."/>
        </authorList>
    </citation>
    <scope>NUCLEOTIDE SEQUENCE [LARGE SCALE GENOMIC DNA]</scope>
    <source>
        <strain evidence="8 9">14</strain>
    </source>
</reference>
<feature type="transmembrane region" description="Helical" evidence="6">
    <location>
        <begin position="183"/>
        <end position="201"/>
    </location>
</feature>
<keyword evidence="3 6" id="KW-0812">Transmembrane</keyword>
<feature type="transmembrane region" description="Helical" evidence="6">
    <location>
        <begin position="208"/>
        <end position="228"/>
    </location>
</feature>
<evidence type="ECO:0000256" key="6">
    <source>
        <dbReference type="SAM" id="Phobius"/>
    </source>
</evidence>
<feature type="domain" description="Membrane transport protein MMPL" evidence="7">
    <location>
        <begin position="553"/>
        <end position="770"/>
    </location>
</feature>
<evidence type="ECO:0000313" key="8">
    <source>
        <dbReference type="EMBL" id="AUO19711.1"/>
    </source>
</evidence>
<accession>A0A2K9P3A4</accession>
<dbReference type="RefSeq" id="WP_102365892.1">
    <property type="nucleotide sequence ID" value="NZ_DBGCYT010000088.1"/>
</dbReference>
<dbReference type="EMBL" id="CP020991">
    <property type="protein sequence ID" value="AUO19711.1"/>
    <property type="molecule type" value="Genomic_DNA"/>
</dbReference>
<dbReference type="GO" id="GO:0005886">
    <property type="term" value="C:plasma membrane"/>
    <property type="evidence" value="ECO:0007669"/>
    <property type="project" value="UniProtKB-SubCell"/>
</dbReference>
<evidence type="ECO:0000256" key="1">
    <source>
        <dbReference type="ARBA" id="ARBA00004651"/>
    </source>
</evidence>
<dbReference type="Pfam" id="PF03176">
    <property type="entry name" value="MMPL"/>
    <property type="match status" value="2"/>
</dbReference>
<dbReference type="Proteomes" id="UP000235589">
    <property type="component" value="Chromosome"/>
</dbReference>
<keyword evidence="4 6" id="KW-1133">Transmembrane helix</keyword>
<comment type="subcellular location">
    <subcellularLocation>
        <location evidence="1">Cell membrane</location>
        <topology evidence="1">Multi-pass membrane protein</topology>
    </subcellularLocation>
</comment>
<feature type="domain" description="Membrane transport protein MMPL" evidence="7">
    <location>
        <begin position="170"/>
        <end position="338"/>
    </location>
</feature>
<evidence type="ECO:0000256" key="3">
    <source>
        <dbReference type="ARBA" id="ARBA00022692"/>
    </source>
</evidence>
<dbReference type="Gene3D" id="1.20.1640.10">
    <property type="entry name" value="Multidrug efflux transporter AcrB transmembrane domain"/>
    <property type="match status" value="2"/>
</dbReference>
<evidence type="ECO:0000313" key="9">
    <source>
        <dbReference type="Proteomes" id="UP000235589"/>
    </source>
</evidence>
<gene>
    <name evidence="8" type="ORF">B9O19_01553</name>
</gene>
<feature type="transmembrane region" description="Helical" evidence="6">
    <location>
        <begin position="309"/>
        <end position="334"/>
    </location>
</feature>
<feature type="transmembrane region" description="Helical" evidence="6">
    <location>
        <begin position="363"/>
        <end position="386"/>
    </location>
</feature>
<organism evidence="8 9">
    <name type="scientific">Monoglobus pectinilyticus</name>
    <dbReference type="NCBI Taxonomy" id="1981510"/>
    <lineage>
        <taxon>Bacteria</taxon>
        <taxon>Bacillati</taxon>
        <taxon>Bacillota</taxon>
        <taxon>Clostridia</taxon>
        <taxon>Monoglobales</taxon>
        <taxon>Monoglobaceae</taxon>
        <taxon>Monoglobus</taxon>
    </lineage>
</organism>
<dbReference type="OrthoDB" id="9782006at2"/>
<evidence type="ECO:0000259" key="7">
    <source>
        <dbReference type="Pfam" id="PF03176"/>
    </source>
</evidence>
<dbReference type="PANTHER" id="PTHR33406">
    <property type="entry name" value="MEMBRANE PROTEIN MJ1562-RELATED"/>
    <property type="match status" value="1"/>
</dbReference>
<keyword evidence="5 6" id="KW-0472">Membrane</keyword>